<evidence type="ECO:0000313" key="8">
    <source>
        <dbReference type="EMBL" id="PVY44902.1"/>
    </source>
</evidence>
<dbReference type="OrthoDB" id="107551at2"/>
<keyword evidence="5" id="KW-0378">Hydrolase</keyword>
<evidence type="ECO:0000313" key="9">
    <source>
        <dbReference type="Proteomes" id="UP000245959"/>
    </source>
</evidence>
<dbReference type="InterPro" id="IPR057739">
    <property type="entry name" value="Glyco_hydro_29_N"/>
</dbReference>
<keyword evidence="6" id="KW-0326">Glycosidase</keyword>
<dbReference type="EMBL" id="QEKH01000004">
    <property type="protein sequence ID" value="PVY44902.1"/>
    <property type="molecule type" value="Genomic_DNA"/>
</dbReference>
<sequence length="423" mass="47802">MDMIDFFTRSRFGMFVHFGLYSIPAGVWKGREQGRNHYAEWIRYQALWPDGGAIPDGEYRALASEFNPAAFDADAWAEEIRNAGMKYVVITAKHHDGFALWDSRVSGFNIVKATPFRRDLIRELKEACDRRGIVLGAYYSHWLDWEFPGGGLPLWPEIPEDPPLEQPSDAEFEHYFTAKCLPQVTELLDGYGIRLFWFDNWCKCSLLTEARLEKLIDLVHSRGGIVNSRIGVTWNHSGGDAAGIDYLSMGDNQFPDKAIPRPWETSGTFNESWGYHRLDYRWKTTDFLLKCLISNASRNGNYQLNIGPRADGSIPAPSVRRLREIGAWLAVNGESVYNTACAPQPEPGWGRLTLGKDGALYAHVFENHPACQLVIEAVSAAPRSARILETDQRVPFHHGEGRLTLQMPPESVNSPLNVVKIEF</sequence>
<keyword evidence="4" id="KW-0732">Signal</keyword>
<evidence type="ECO:0000256" key="6">
    <source>
        <dbReference type="ARBA" id="ARBA00023295"/>
    </source>
</evidence>
<dbReference type="EC" id="3.2.1.51" evidence="3"/>
<comment type="caution">
    <text evidence="8">The sequence shown here is derived from an EMBL/GenBank/DDBJ whole genome shotgun (WGS) entry which is preliminary data.</text>
</comment>
<dbReference type="Pfam" id="PF01120">
    <property type="entry name" value="Alpha_L_fucos"/>
    <property type="match status" value="1"/>
</dbReference>
<evidence type="ECO:0000256" key="5">
    <source>
        <dbReference type="ARBA" id="ARBA00022801"/>
    </source>
</evidence>
<evidence type="ECO:0000256" key="4">
    <source>
        <dbReference type="ARBA" id="ARBA00022729"/>
    </source>
</evidence>
<dbReference type="GeneID" id="78294215"/>
<dbReference type="PIRSF" id="PIRSF001092">
    <property type="entry name" value="Alpha-L-fucosidase"/>
    <property type="match status" value="1"/>
</dbReference>
<dbReference type="SMART" id="SM00812">
    <property type="entry name" value="Alpha_L_fucos"/>
    <property type="match status" value="1"/>
</dbReference>
<dbReference type="GO" id="GO:0016139">
    <property type="term" value="P:glycoside catabolic process"/>
    <property type="evidence" value="ECO:0007669"/>
    <property type="project" value="TreeGrafter"/>
</dbReference>
<evidence type="ECO:0000256" key="1">
    <source>
        <dbReference type="ARBA" id="ARBA00004071"/>
    </source>
</evidence>
<dbReference type="Gene3D" id="3.20.20.80">
    <property type="entry name" value="Glycosidases"/>
    <property type="match status" value="1"/>
</dbReference>
<dbReference type="RefSeq" id="WP_116882893.1">
    <property type="nucleotide sequence ID" value="NZ_CABMMC010000166.1"/>
</dbReference>
<evidence type="ECO:0000259" key="7">
    <source>
        <dbReference type="Pfam" id="PF01120"/>
    </source>
</evidence>
<evidence type="ECO:0000256" key="2">
    <source>
        <dbReference type="ARBA" id="ARBA00007951"/>
    </source>
</evidence>
<dbReference type="PRINTS" id="PR00741">
    <property type="entry name" value="GLHYDRLASE29"/>
</dbReference>
<dbReference type="InterPro" id="IPR017853">
    <property type="entry name" value="GH"/>
</dbReference>
<protein>
    <recommendedName>
        <fullName evidence="3">alpha-L-fucosidase</fullName>
        <ecNumber evidence="3">3.2.1.51</ecNumber>
    </recommendedName>
</protein>
<dbReference type="InterPro" id="IPR016286">
    <property type="entry name" value="FUC_metazoa-typ"/>
</dbReference>
<dbReference type="PANTHER" id="PTHR10030:SF37">
    <property type="entry name" value="ALPHA-L-FUCOSIDASE-RELATED"/>
    <property type="match status" value="1"/>
</dbReference>
<dbReference type="GO" id="GO:0006004">
    <property type="term" value="P:fucose metabolic process"/>
    <property type="evidence" value="ECO:0007669"/>
    <property type="project" value="InterPro"/>
</dbReference>
<comment type="function">
    <text evidence="1">Alpha-L-fucosidase is responsible for hydrolyzing the alpha-1,6-linked fucose joined to the reducing-end N-acetylglucosamine of the carbohydrate moieties of glycoproteins.</text>
</comment>
<dbReference type="PANTHER" id="PTHR10030">
    <property type="entry name" value="ALPHA-L-FUCOSIDASE"/>
    <property type="match status" value="1"/>
</dbReference>
<dbReference type="Proteomes" id="UP000245959">
    <property type="component" value="Unassembled WGS sequence"/>
</dbReference>
<dbReference type="SUPFAM" id="SSF51445">
    <property type="entry name" value="(Trans)glycosidases"/>
    <property type="match status" value="1"/>
</dbReference>
<feature type="domain" description="Glycoside hydrolase family 29 N-terminal" evidence="7">
    <location>
        <begin position="5"/>
        <end position="334"/>
    </location>
</feature>
<dbReference type="AlphaFoldDB" id="A0A2U1B8F9"/>
<reference evidence="8 9" key="1">
    <citation type="submission" date="2018-04" db="EMBL/GenBank/DDBJ databases">
        <title>Genomic Encyclopedia of Type Strains, Phase IV (KMG-IV): sequencing the most valuable type-strain genomes for metagenomic binning, comparative biology and taxonomic classification.</title>
        <authorList>
            <person name="Goeker M."/>
        </authorList>
    </citation>
    <scope>NUCLEOTIDE SEQUENCE [LARGE SCALE GENOMIC DNA]</scope>
    <source>
        <strain evidence="8 9">DSM 14823</strain>
    </source>
</reference>
<gene>
    <name evidence="8" type="ORF">C8D82_10445</name>
</gene>
<keyword evidence="9" id="KW-1185">Reference proteome</keyword>
<evidence type="ECO:0000256" key="3">
    <source>
        <dbReference type="ARBA" id="ARBA00012662"/>
    </source>
</evidence>
<organism evidence="8 9">
    <name type="scientific">Victivallis vadensis</name>
    <dbReference type="NCBI Taxonomy" id="172901"/>
    <lineage>
        <taxon>Bacteria</taxon>
        <taxon>Pseudomonadati</taxon>
        <taxon>Lentisphaerota</taxon>
        <taxon>Lentisphaeria</taxon>
        <taxon>Victivallales</taxon>
        <taxon>Victivallaceae</taxon>
        <taxon>Victivallis</taxon>
    </lineage>
</organism>
<dbReference type="GO" id="GO:0004560">
    <property type="term" value="F:alpha-L-fucosidase activity"/>
    <property type="evidence" value="ECO:0007669"/>
    <property type="project" value="InterPro"/>
</dbReference>
<proteinExistence type="inferred from homology"/>
<dbReference type="GO" id="GO:0005764">
    <property type="term" value="C:lysosome"/>
    <property type="evidence" value="ECO:0007669"/>
    <property type="project" value="TreeGrafter"/>
</dbReference>
<name>A0A2U1B8F9_9BACT</name>
<dbReference type="InterPro" id="IPR000933">
    <property type="entry name" value="Glyco_hydro_29"/>
</dbReference>
<comment type="similarity">
    <text evidence="2">Belongs to the glycosyl hydrolase 29 family.</text>
</comment>
<accession>A0A2U1B8F9</accession>